<dbReference type="Gene3D" id="1.10.10.10">
    <property type="entry name" value="Winged helix-like DNA-binding domain superfamily/Winged helix DNA-binding domain"/>
    <property type="match status" value="1"/>
</dbReference>
<evidence type="ECO:0000259" key="5">
    <source>
        <dbReference type="PROSITE" id="PS50931"/>
    </source>
</evidence>
<evidence type="ECO:0000256" key="4">
    <source>
        <dbReference type="ARBA" id="ARBA00023163"/>
    </source>
</evidence>
<keyword evidence="4" id="KW-0804">Transcription</keyword>
<accession>A0ABD7QIK9</accession>
<dbReference type="InterPro" id="IPR005119">
    <property type="entry name" value="LysR_subst-bd"/>
</dbReference>
<dbReference type="SUPFAM" id="SSF53850">
    <property type="entry name" value="Periplasmic binding protein-like II"/>
    <property type="match status" value="1"/>
</dbReference>
<proteinExistence type="inferred from homology"/>
<dbReference type="SUPFAM" id="SSF46785">
    <property type="entry name" value="Winged helix' DNA-binding domain"/>
    <property type="match status" value="1"/>
</dbReference>
<dbReference type="EMBL" id="SLYQ01000004">
    <property type="protein sequence ID" value="TCQ73379.1"/>
    <property type="molecule type" value="Genomic_DNA"/>
</dbReference>
<dbReference type="Pfam" id="PF03466">
    <property type="entry name" value="LysR_substrate"/>
    <property type="match status" value="1"/>
</dbReference>
<keyword evidence="2" id="KW-0805">Transcription regulation</keyword>
<dbReference type="AlphaFoldDB" id="A0ABD7QIK9"/>
<dbReference type="InterPro" id="IPR036388">
    <property type="entry name" value="WH-like_DNA-bd_sf"/>
</dbReference>
<comment type="caution">
    <text evidence="6">The sequence shown here is derived from an EMBL/GenBank/DDBJ whole genome shotgun (WGS) entry which is preliminary data.</text>
</comment>
<name>A0ABD7QIK9_RAOOR</name>
<dbReference type="Proteomes" id="UP000295263">
    <property type="component" value="Unassembled WGS sequence"/>
</dbReference>
<dbReference type="Pfam" id="PF00126">
    <property type="entry name" value="HTH_1"/>
    <property type="match status" value="1"/>
</dbReference>
<evidence type="ECO:0000256" key="3">
    <source>
        <dbReference type="ARBA" id="ARBA00023125"/>
    </source>
</evidence>
<dbReference type="PANTHER" id="PTHR30346">
    <property type="entry name" value="TRANSCRIPTIONAL DUAL REGULATOR HCAR-RELATED"/>
    <property type="match status" value="1"/>
</dbReference>
<dbReference type="Gene3D" id="3.40.190.10">
    <property type="entry name" value="Periplasmic binding protein-like II"/>
    <property type="match status" value="2"/>
</dbReference>
<organism evidence="6 7">
    <name type="scientific">Raoultella ornithinolytica</name>
    <name type="common">Klebsiella ornithinolytica</name>
    <dbReference type="NCBI Taxonomy" id="54291"/>
    <lineage>
        <taxon>Bacteria</taxon>
        <taxon>Pseudomonadati</taxon>
        <taxon>Pseudomonadota</taxon>
        <taxon>Gammaproteobacteria</taxon>
        <taxon>Enterobacterales</taxon>
        <taxon>Enterobacteriaceae</taxon>
        <taxon>Klebsiella/Raoultella group</taxon>
        <taxon>Raoultella</taxon>
    </lineage>
</organism>
<dbReference type="InterPro" id="IPR036390">
    <property type="entry name" value="WH_DNA-bd_sf"/>
</dbReference>
<keyword evidence="3" id="KW-0238">DNA-binding</keyword>
<dbReference type="CDD" id="cd08414">
    <property type="entry name" value="PBP2_LTTR_aromatics_like"/>
    <property type="match status" value="1"/>
</dbReference>
<comment type="similarity">
    <text evidence="1">Belongs to the LysR transcriptional regulatory family.</text>
</comment>
<gene>
    <name evidence="6" type="ORF">EC841_104319</name>
</gene>
<dbReference type="InterPro" id="IPR000847">
    <property type="entry name" value="LysR_HTH_N"/>
</dbReference>
<evidence type="ECO:0000256" key="2">
    <source>
        <dbReference type="ARBA" id="ARBA00023015"/>
    </source>
</evidence>
<evidence type="ECO:0000256" key="1">
    <source>
        <dbReference type="ARBA" id="ARBA00009437"/>
    </source>
</evidence>
<reference evidence="6 7" key="1">
    <citation type="submission" date="2019-03" db="EMBL/GenBank/DDBJ databases">
        <title>Genomic analyses of the natural microbiome of Caenorhabditis elegans.</title>
        <authorList>
            <person name="Samuel B."/>
        </authorList>
    </citation>
    <scope>NUCLEOTIDE SEQUENCE [LARGE SCALE GENOMIC DNA]</scope>
    <source>
        <strain evidence="6 7">JUb54</strain>
    </source>
</reference>
<sequence>MELRHLRYFLAVAEESHFGRAAERLHIVQPALSKQIKDLENELGGALFIRSSRRVTLTEAGKLLQVQAQNILAQTEHSRLMVERSLKGEMGQVRVGFAGNAVLSGRLIADMRLFHQRYPQAELRVQELEPHQQIEAILHDQLDIGYLPDFQGANHPALRREAVGSWQRFVAMNEESPLAGHPRLTVEMLADEALILYASHDADARLASTLQALSGGENHLVSRASGTLSVLAMAGAGLGVALVPEPVVQVGIPGIVYRPLDAPELCANLIRVSRKEEINGAARAWQALFTPPSAAGE</sequence>
<protein>
    <submittedName>
        <fullName evidence="6">LysR family transcriptional regulator</fullName>
    </submittedName>
</protein>
<feature type="domain" description="HTH lysR-type" evidence="5">
    <location>
        <begin position="1"/>
        <end position="58"/>
    </location>
</feature>
<evidence type="ECO:0000313" key="6">
    <source>
        <dbReference type="EMBL" id="TCQ73379.1"/>
    </source>
</evidence>
<dbReference type="RefSeq" id="WP_132512670.1">
    <property type="nucleotide sequence ID" value="NZ_SLYQ01000004.1"/>
</dbReference>
<dbReference type="GO" id="GO:0003677">
    <property type="term" value="F:DNA binding"/>
    <property type="evidence" value="ECO:0007669"/>
    <property type="project" value="UniProtKB-KW"/>
</dbReference>
<evidence type="ECO:0000313" key="7">
    <source>
        <dbReference type="Proteomes" id="UP000295263"/>
    </source>
</evidence>
<dbReference type="PRINTS" id="PR00039">
    <property type="entry name" value="HTHLYSR"/>
</dbReference>
<dbReference type="PROSITE" id="PS50931">
    <property type="entry name" value="HTH_LYSR"/>
    <property type="match status" value="1"/>
</dbReference>
<dbReference type="FunFam" id="1.10.10.10:FF:000001">
    <property type="entry name" value="LysR family transcriptional regulator"/>
    <property type="match status" value="1"/>
</dbReference>
<dbReference type="PANTHER" id="PTHR30346:SF0">
    <property type="entry name" value="HCA OPERON TRANSCRIPTIONAL ACTIVATOR HCAR"/>
    <property type="match status" value="1"/>
</dbReference>